<evidence type="ECO:0000256" key="1">
    <source>
        <dbReference type="SAM" id="MobiDB-lite"/>
    </source>
</evidence>
<feature type="region of interest" description="Disordered" evidence="1">
    <location>
        <begin position="1"/>
        <end position="32"/>
    </location>
</feature>
<evidence type="ECO:0000313" key="3">
    <source>
        <dbReference type="Proteomes" id="UP000579647"/>
    </source>
</evidence>
<evidence type="ECO:0000313" key="2">
    <source>
        <dbReference type="EMBL" id="MBB5492636.1"/>
    </source>
</evidence>
<accession>A0A840WLR3</accession>
<dbReference type="EMBL" id="JACHDO010000001">
    <property type="protein sequence ID" value="MBB5492636.1"/>
    <property type="molecule type" value="Genomic_DNA"/>
</dbReference>
<proteinExistence type="predicted"/>
<feature type="compositionally biased region" description="Acidic residues" evidence="1">
    <location>
        <begin position="1"/>
        <end position="10"/>
    </location>
</feature>
<gene>
    <name evidence="2" type="ORF">HNR07_003773</name>
</gene>
<dbReference type="Proteomes" id="UP000579647">
    <property type="component" value="Unassembled WGS sequence"/>
</dbReference>
<protein>
    <submittedName>
        <fullName evidence="2">Uncharacterized protein</fullName>
    </submittedName>
</protein>
<keyword evidence="3" id="KW-1185">Reference proteome</keyword>
<sequence length="32" mass="3436">MPDLPEECAPEGEFVTINQGSLKKGPYGEDSP</sequence>
<reference evidence="2 3" key="1">
    <citation type="submission" date="2020-08" db="EMBL/GenBank/DDBJ databases">
        <title>Sequencing the genomes of 1000 actinobacteria strains.</title>
        <authorList>
            <person name="Klenk H.-P."/>
        </authorList>
    </citation>
    <scope>NUCLEOTIDE SEQUENCE [LARGE SCALE GENOMIC DNA]</scope>
    <source>
        <strain evidence="2 3">DSM 44598</strain>
    </source>
</reference>
<dbReference type="AlphaFoldDB" id="A0A840WLR3"/>
<name>A0A840WLR3_9ACTN</name>
<organism evidence="2 3">
    <name type="scientific">Nocardiopsis metallicus</name>
    <dbReference type="NCBI Taxonomy" id="179819"/>
    <lineage>
        <taxon>Bacteria</taxon>
        <taxon>Bacillati</taxon>
        <taxon>Actinomycetota</taxon>
        <taxon>Actinomycetes</taxon>
        <taxon>Streptosporangiales</taxon>
        <taxon>Nocardiopsidaceae</taxon>
        <taxon>Nocardiopsis</taxon>
    </lineage>
</organism>
<comment type="caution">
    <text evidence="2">The sequence shown here is derived from an EMBL/GenBank/DDBJ whole genome shotgun (WGS) entry which is preliminary data.</text>
</comment>